<feature type="transmembrane region" description="Helical" evidence="1">
    <location>
        <begin position="104"/>
        <end position="124"/>
    </location>
</feature>
<comment type="caution">
    <text evidence="2">The sequence shown here is derived from an EMBL/GenBank/DDBJ whole genome shotgun (WGS) entry which is preliminary data.</text>
</comment>
<keyword evidence="1" id="KW-0812">Transmembrane</keyword>
<reference evidence="2 3" key="1">
    <citation type="submission" date="2021-03" db="EMBL/GenBank/DDBJ databases">
        <title>Enterococcal diversity collection.</title>
        <authorList>
            <person name="Gilmore M.S."/>
            <person name="Schwartzman J."/>
            <person name="Van Tyne D."/>
            <person name="Martin M."/>
            <person name="Earl A.M."/>
            <person name="Manson A.L."/>
            <person name="Straub T."/>
            <person name="Salamzade R."/>
            <person name="Saavedra J."/>
            <person name="Lebreton F."/>
            <person name="Prichula J."/>
            <person name="Schaufler K."/>
            <person name="Gaca A."/>
            <person name="Sgardioli B."/>
            <person name="Wagenaar J."/>
            <person name="Strong T."/>
        </authorList>
    </citation>
    <scope>NUCLEOTIDE SEQUENCE [LARGE SCALE GENOMIC DNA]</scope>
    <source>
        <strain evidence="2 3">669A</strain>
    </source>
</reference>
<organism evidence="2 3">
    <name type="scientific">Candidatus Enterococcus moelleringii</name>
    <dbReference type="NCBI Taxonomy" id="2815325"/>
    <lineage>
        <taxon>Bacteria</taxon>
        <taxon>Bacillati</taxon>
        <taxon>Bacillota</taxon>
        <taxon>Bacilli</taxon>
        <taxon>Lactobacillales</taxon>
        <taxon>Enterococcaceae</taxon>
        <taxon>Enterococcus</taxon>
    </lineage>
</organism>
<feature type="transmembrane region" description="Helical" evidence="1">
    <location>
        <begin position="168"/>
        <end position="189"/>
    </location>
</feature>
<protein>
    <submittedName>
        <fullName evidence="2">DUF979 domain-containing protein</fullName>
    </submittedName>
</protein>
<name>A0ABS3LIV4_9ENTE</name>
<accession>A0ABS3LIV4</accession>
<dbReference type="Pfam" id="PF06166">
    <property type="entry name" value="DUF979"/>
    <property type="match status" value="1"/>
</dbReference>
<proteinExistence type="predicted"/>
<gene>
    <name evidence="2" type="ORF">JZO70_19135</name>
</gene>
<feature type="transmembrane region" description="Helical" evidence="1">
    <location>
        <begin position="253"/>
        <end position="275"/>
    </location>
</feature>
<dbReference type="RefSeq" id="WP_207675290.1">
    <property type="nucleotide sequence ID" value="NZ_JAFREM010000031.1"/>
</dbReference>
<keyword evidence="3" id="KW-1185">Reference proteome</keyword>
<keyword evidence="1" id="KW-0472">Membrane</keyword>
<feature type="transmembrane region" description="Helical" evidence="1">
    <location>
        <begin position="296"/>
        <end position="313"/>
    </location>
</feature>
<keyword evidence="1" id="KW-1133">Transmembrane helix</keyword>
<dbReference type="Proteomes" id="UP000664601">
    <property type="component" value="Unassembled WGS sequence"/>
</dbReference>
<dbReference type="InterPro" id="IPR009323">
    <property type="entry name" value="DUF979"/>
</dbReference>
<feature type="transmembrane region" description="Helical" evidence="1">
    <location>
        <begin position="15"/>
        <end position="32"/>
    </location>
</feature>
<evidence type="ECO:0000313" key="3">
    <source>
        <dbReference type="Proteomes" id="UP000664601"/>
    </source>
</evidence>
<evidence type="ECO:0000313" key="2">
    <source>
        <dbReference type="EMBL" id="MBO1308299.1"/>
    </source>
</evidence>
<dbReference type="EMBL" id="JAFREM010000031">
    <property type="protein sequence ID" value="MBO1308299.1"/>
    <property type="molecule type" value="Genomic_DNA"/>
</dbReference>
<sequence>MSFFTSPEVLLGEKLLEVIYMIMGLISIYTGIKNARDKENPTPIGTAVFWCSLGLVLTFGRWIPPMINGVLVIIMTLPAILKKVSKGKDTTPSVEFTRKMADKVGMKIFIPALSMGICAILFALFTTLGALVGVGVGVGVSIIILMLFSNENKPHVFLDDAERMLSTVGPLSMLPMLLASLGAIFTAAGVGEVISSMVATVIPKGNVNVGIIVFAIGMMLFTMIMGNAFAAITVMTVGIGGPFVLAYGADPVLIGMVALTCGYCGTLCTPMAANFNIVPVAMLEMKDRFGVIKNQALLAVVFLVFQISYMILFK</sequence>
<feature type="transmembrane region" description="Helical" evidence="1">
    <location>
        <begin position="130"/>
        <end position="148"/>
    </location>
</feature>
<evidence type="ECO:0000256" key="1">
    <source>
        <dbReference type="SAM" id="Phobius"/>
    </source>
</evidence>